<protein>
    <submittedName>
        <fullName evidence="3">Uncharacterized protein</fullName>
    </submittedName>
</protein>
<keyword evidence="1" id="KW-1133">Transmembrane helix</keyword>
<feature type="transmembrane region" description="Helical" evidence="1">
    <location>
        <begin position="734"/>
        <end position="754"/>
    </location>
</feature>
<sequence>MIKQLLWIVSLLVSSWIGIQAEEHRRNSSETFFLYSPYTSTPHLYPKTLTIENLNFHIQPFEDCLLHLINYEGMDLPNLQHPSIISRYDIKRNLKISYETNKLIFGNYLFTPYKKCKPRSPLEHTQNRTFCLGKQLEPPEDKTFLHKPWLCEATFYLSPPLETVKERTFFIDQTNAFRVPYFFSHYFRSYHFSKKLNLVEVHQFKSNAQRFSIELTKTMRIYDVLVTTLEIEEELIKPFIHGVFLHREETHRSKLLKESYSERYCLILKLKNGSSSENKGLALSPGKIEVIVYVCWFCSPCQQYSFYPIKNLDDIRKLKRAGYIVWKIQDVILWKKLGLEDASKPFVNVPPKLKITGEFLSKDLDALQTFQEVQLFEFALQNGTYYLPADTSNRRTSKWGCLSKSKHCVCNTIDSLTLSSVKYDTYAKRYQSIYLAQETRLRFLSCGVADKETLPFYELISIFDVWIWISLISLVLTLSYFLWIVQKIPLILEMEEKRKLIYSFQTFLLATYKAFVEQGGPFPDKAIVELPQLRGAFGAFLLMGVVISNAYKFENITRLSMPVARKPFQYFDELIGARFKVYSRAVLSSGSANLPYLARKGKIEKLDEHVGKAWFISEVLYYIRLGTDNEQALRKKSMEYKTFHNTKFHPKYWEILTSAGRNQTERIILESLKECNKVAMLLPEREANFYYNTLKNSYGIKNLYVGKDILGRKGSGLVFGTWVDPNVLRRMKDLYSAGIPQWWQSIIVDFLPTIRASFHFLGGSTHKGPSISGNILVVFTVLVIGLLLAMIGFIGEKIMKYTMKKSSKYRVTRLTPVCDGNSGKYCHFYLNKG</sequence>
<comment type="caution">
    <text evidence="3">The sequence shown here is derived from an EMBL/GenBank/DDBJ whole genome shotgun (WGS) entry which is preliminary data.</text>
</comment>
<feature type="chain" id="PRO_5046964434" evidence="2">
    <location>
        <begin position="22"/>
        <end position="833"/>
    </location>
</feature>
<dbReference type="EMBL" id="CAXLJM020000011">
    <property type="protein sequence ID" value="CAL8076281.1"/>
    <property type="molecule type" value="Genomic_DNA"/>
</dbReference>
<feature type="transmembrane region" description="Helical" evidence="1">
    <location>
        <begin position="774"/>
        <end position="795"/>
    </location>
</feature>
<evidence type="ECO:0000256" key="2">
    <source>
        <dbReference type="SAM" id="SignalP"/>
    </source>
</evidence>
<evidence type="ECO:0000313" key="3">
    <source>
        <dbReference type="EMBL" id="CAL8076281.1"/>
    </source>
</evidence>
<keyword evidence="2" id="KW-0732">Signal</keyword>
<keyword evidence="1" id="KW-0472">Membrane</keyword>
<feature type="signal peptide" evidence="2">
    <location>
        <begin position="1"/>
        <end position="21"/>
    </location>
</feature>
<evidence type="ECO:0000256" key="1">
    <source>
        <dbReference type="SAM" id="Phobius"/>
    </source>
</evidence>
<accession>A0ABP1PUT3</accession>
<organism evidence="3 4">
    <name type="scientific">Orchesella dallaii</name>
    <dbReference type="NCBI Taxonomy" id="48710"/>
    <lineage>
        <taxon>Eukaryota</taxon>
        <taxon>Metazoa</taxon>
        <taxon>Ecdysozoa</taxon>
        <taxon>Arthropoda</taxon>
        <taxon>Hexapoda</taxon>
        <taxon>Collembola</taxon>
        <taxon>Entomobryomorpha</taxon>
        <taxon>Entomobryoidea</taxon>
        <taxon>Orchesellidae</taxon>
        <taxon>Orchesellinae</taxon>
        <taxon>Orchesella</taxon>
    </lineage>
</organism>
<evidence type="ECO:0000313" key="4">
    <source>
        <dbReference type="Proteomes" id="UP001642540"/>
    </source>
</evidence>
<name>A0ABP1PUT3_9HEXA</name>
<keyword evidence="1" id="KW-0812">Transmembrane</keyword>
<dbReference type="Proteomes" id="UP001642540">
    <property type="component" value="Unassembled WGS sequence"/>
</dbReference>
<keyword evidence="4" id="KW-1185">Reference proteome</keyword>
<reference evidence="3 4" key="1">
    <citation type="submission" date="2024-08" db="EMBL/GenBank/DDBJ databases">
        <authorList>
            <person name="Cucini C."/>
            <person name="Frati F."/>
        </authorList>
    </citation>
    <scope>NUCLEOTIDE SEQUENCE [LARGE SCALE GENOMIC DNA]</scope>
</reference>
<gene>
    <name evidence="3" type="ORF">ODALV1_LOCUS3419</name>
</gene>
<proteinExistence type="predicted"/>
<feature type="transmembrane region" description="Helical" evidence="1">
    <location>
        <begin position="465"/>
        <end position="485"/>
    </location>
</feature>